<evidence type="ECO:0000313" key="3">
    <source>
        <dbReference type="Proteomes" id="UP001159363"/>
    </source>
</evidence>
<keyword evidence="3" id="KW-1185">Reference proteome</keyword>
<organism evidence="2 3">
    <name type="scientific">Dryococelus australis</name>
    <dbReference type="NCBI Taxonomy" id="614101"/>
    <lineage>
        <taxon>Eukaryota</taxon>
        <taxon>Metazoa</taxon>
        <taxon>Ecdysozoa</taxon>
        <taxon>Arthropoda</taxon>
        <taxon>Hexapoda</taxon>
        <taxon>Insecta</taxon>
        <taxon>Pterygota</taxon>
        <taxon>Neoptera</taxon>
        <taxon>Polyneoptera</taxon>
        <taxon>Phasmatodea</taxon>
        <taxon>Verophasmatodea</taxon>
        <taxon>Anareolatae</taxon>
        <taxon>Phasmatidae</taxon>
        <taxon>Eurycanthinae</taxon>
        <taxon>Dryococelus</taxon>
    </lineage>
</organism>
<proteinExistence type="predicted"/>
<sequence>MGRGNNDVFNADAMSLFYKCLPTATFAAFKGDYCHSSKFSKERTTLLVANMSGTEKLPSLLGGKSKTPRCVKGIKTLPAKYRKPIKMLG</sequence>
<dbReference type="EMBL" id="JARBHB010000017">
    <property type="protein sequence ID" value="KAJ8865698.1"/>
    <property type="molecule type" value="Genomic_DNA"/>
</dbReference>
<evidence type="ECO:0000259" key="1">
    <source>
        <dbReference type="Pfam" id="PF03184"/>
    </source>
</evidence>
<gene>
    <name evidence="2" type="ORF">PR048_033218</name>
</gene>
<feature type="domain" description="DDE-1" evidence="1">
    <location>
        <begin position="42"/>
        <end position="82"/>
    </location>
</feature>
<dbReference type="Pfam" id="PF03184">
    <property type="entry name" value="DDE_1"/>
    <property type="match status" value="1"/>
</dbReference>
<comment type="caution">
    <text evidence="2">The sequence shown here is derived from an EMBL/GenBank/DDBJ whole genome shotgun (WGS) entry which is preliminary data.</text>
</comment>
<evidence type="ECO:0000313" key="2">
    <source>
        <dbReference type="EMBL" id="KAJ8865698.1"/>
    </source>
</evidence>
<accession>A0ABQ9G0M8</accession>
<name>A0ABQ9G0M8_9NEOP</name>
<protein>
    <recommendedName>
        <fullName evidence="1">DDE-1 domain-containing protein</fullName>
    </recommendedName>
</protein>
<dbReference type="Proteomes" id="UP001159363">
    <property type="component" value="Chromosome 16"/>
</dbReference>
<reference evidence="2 3" key="1">
    <citation type="submission" date="2023-02" db="EMBL/GenBank/DDBJ databases">
        <title>LHISI_Scaffold_Assembly.</title>
        <authorList>
            <person name="Stuart O.P."/>
            <person name="Cleave R."/>
            <person name="Magrath M.J.L."/>
            <person name="Mikheyev A.S."/>
        </authorList>
    </citation>
    <scope>NUCLEOTIDE SEQUENCE [LARGE SCALE GENOMIC DNA]</scope>
    <source>
        <strain evidence="2">Daus_M_001</strain>
        <tissue evidence="2">Leg muscle</tissue>
    </source>
</reference>
<dbReference type="InterPro" id="IPR004875">
    <property type="entry name" value="DDE_SF_endonuclease_dom"/>
</dbReference>